<feature type="domain" description="RCK C-terminal" evidence="8">
    <location>
        <begin position="371"/>
        <end position="452"/>
    </location>
</feature>
<dbReference type="GeneID" id="92500937"/>
<dbReference type="InterPro" id="IPR006036">
    <property type="entry name" value="K_uptake_TrkA"/>
</dbReference>
<dbReference type="PANTHER" id="PTHR43833">
    <property type="entry name" value="POTASSIUM CHANNEL PROTEIN 2-RELATED-RELATED"/>
    <property type="match status" value="1"/>
</dbReference>
<name>A0A059DWC6_9PROT</name>
<dbReference type="SUPFAM" id="SSF116726">
    <property type="entry name" value="TrkA C-terminal domain-like"/>
    <property type="match status" value="2"/>
</dbReference>
<dbReference type="InterPro" id="IPR036291">
    <property type="entry name" value="NAD(P)-bd_dom_sf"/>
</dbReference>
<dbReference type="RefSeq" id="WP_035555194.1">
    <property type="nucleotide sequence ID" value="NZ_AWFH01000062.1"/>
</dbReference>
<dbReference type="AlphaFoldDB" id="A0A059DWC6"/>
<evidence type="ECO:0000256" key="2">
    <source>
        <dbReference type="ARBA" id="ARBA00022448"/>
    </source>
</evidence>
<dbReference type="PANTHER" id="PTHR43833:SF5">
    <property type="entry name" value="TRK SYSTEM POTASSIUM UPTAKE PROTEIN TRKA"/>
    <property type="match status" value="1"/>
</dbReference>
<dbReference type="PATRIC" id="fig|1280948.3.peg.3349"/>
<dbReference type="InterPro" id="IPR050721">
    <property type="entry name" value="Trk_Ktr_HKT_K-transport"/>
</dbReference>
<evidence type="ECO:0000256" key="4">
    <source>
        <dbReference type="ARBA" id="ARBA00022958"/>
    </source>
</evidence>
<feature type="domain" description="RCK N-terminal" evidence="7">
    <location>
        <begin position="1"/>
        <end position="124"/>
    </location>
</feature>
<keyword evidence="4" id="KW-0630">Potassium</keyword>
<dbReference type="PROSITE" id="PS51201">
    <property type="entry name" value="RCK_N"/>
    <property type="match status" value="2"/>
</dbReference>
<keyword evidence="10" id="KW-1185">Reference proteome</keyword>
<keyword evidence="6" id="KW-0406">Ion transport</keyword>
<evidence type="ECO:0000259" key="7">
    <source>
        <dbReference type="PROSITE" id="PS51201"/>
    </source>
</evidence>
<dbReference type="InterPro" id="IPR003148">
    <property type="entry name" value="RCK_N"/>
</dbReference>
<dbReference type="Gene3D" id="3.30.70.1450">
    <property type="entry name" value="Regulator of K+ conductance, C-terminal domain"/>
    <property type="match status" value="2"/>
</dbReference>
<dbReference type="Pfam" id="PF02080">
    <property type="entry name" value="TrkA_C"/>
    <property type="match status" value="2"/>
</dbReference>
<evidence type="ECO:0000256" key="3">
    <source>
        <dbReference type="ARBA" id="ARBA00022538"/>
    </source>
</evidence>
<dbReference type="InterPro" id="IPR006037">
    <property type="entry name" value="RCK_C"/>
</dbReference>
<accession>A0A059DWC6</accession>
<dbReference type="NCBIfam" id="NF007039">
    <property type="entry name" value="PRK09496.3-2"/>
    <property type="match status" value="1"/>
</dbReference>
<protein>
    <recommendedName>
        <fullName evidence="1">Trk system potassium uptake protein TrkA</fullName>
    </recommendedName>
</protein>
<feature type="domain" description="RCK N-terminal" evidence="7">
    <location>
        <begin position="233"/>
        <end position="351"/>
    </location>
</feature>
<organism evidence="9 10">
    <name type="scientific">Hyphomonas atlantica</name>
    <dbReference type="NCBI Taxonomy" id="1280948"/>
    <lineage>
        <taxon>Bacteria</taxon>
        <taxon>Pseudomonadati</taxon>
        <taxon>Pseudomonadota</taxon>
        <taxon>Alphaproteobacteria</taxon>
        <taxon>Hyphomonadales</taxon>
        <taxon>Hyphomonadaceae</taxon>
        <taxon>Hyphomonas</taxon>
    </lineage>
</organism>
<dbReference type="SUPFAM" id="SSF51735">
    <property type="entry name" value="NAD(P)-binding Rossmann-fold domains"/>
    <property type="match status" value="2"/>
</dbReference>
<feature type="domain" description="RCK C-terminal" evidence="8">
    <location>
        <begin position="144"/>
        <end position="228"/>
    </location>
</feature>
<comment type="caution">
    <text evidence="9">The sequence shown here is derived from an EMBL/GenBank/DDBJ whole genome shotgun (WGS) entry which is preliminary data.</text>
</comment>
<dbReference type="Pfam" id="PF02254">
    <property type="entry name" value="TrkA_N"/>
    <property type="match status" value="2"/>
</dbReference>
<proteinExistence type="predicted"/>
<dbReference type="Gene3D" id="3.40.50.720">
    <property type="entry name" value="NAD(P)-binding Rossmann-like Domain"/>
    <property type="match status" value="2"/>
</dbReference>
<dbReference type="PROSITE" id="PS51202">
    <property type="entry name" value="RCK_C"/>
    <property type="match status" value="2"/>
</dbReference>
<dbReference type="OrthoDB" id="9775180at2"/>
<dbReference type="Proteomes" id="UP000024547">
    <property type="component" value="Unassembled WGS sequence"/>
</dbReference>
<evidence type="ECO:0000313" key="9">
    <source>
        <dbReference type="EMBL" id="KCZ58055.1"/>
    </source>
</evidence>
<keyword evidence="3" id="KW-0633">Potassium transport</keyword>
<keyword evidence="5" id="KW-0520">NAD</keyword>
<sequence>MHVLICGAGRVGHGIARRLAREKHDITIIDENPDLVDQVSTDLDVRGVTGHAAHPDVLKKAGAADCEMIIAVTHFDEINMVICQIAHTLFSVPYKIARVREQSYIDPAWKNVFSREGLPIDMVISPEMEVGEAILQRFRTPGAVMSATFGKGRVRLIGLEVEDSNPLLDTPVDQLRGLFPDLSARIVGIGRKDSVRAPRSNDVLKPGDRAYIAVLDEHAERLTSIFNRDSEQSGHVVIVGGGNVGLYVATTLEQEAKNRVRLIEHNAKRANDVVAAVRRTIVIQGDGLNPDILAEAGAPKADFVVAITNDDKANLLISNLAKRAGAKRTLALVNATELAGLARDLRVDAVLDPRALTVSQILLRMRRGRILGLQSIEDGKAEVAEGITLESSSLIGKPLGYDDLPEGMTAAAIIRGKEVLIAGPDVIVQAEDQLIIFYEEEMVRKVEKYFRVSPDFF</sequence>
<gene>
    <name evidence="9" type="ORF">HY36_11145</name>
</gene>
<dbReference type="eggNOG" id="COG0569">
    <property type="taxonomic scope" value="Bacteria"/>
</dbReference>
<evidence type="ECO:0000256" key="1">
    <source>
        <dbReference type="ARBA" id="ARBA00017378"/>
    </source>
</evidence>
<evidence type="ECO:0000256" key="5">
    <source>
        <dbReference type="ARBA" id="ARBA00023027"/>
    </source>
</evidence>
<dbReference type="GO" id="GO:0015079">
    <property type="term" value="F:potassium ion transmembrane transporter activity"/>
    <property type="evidence" value="ECO:0007669"/>
    <property type="project" value="InterPro"/>
</dbReference>
<evidence type="ECO:0000313" key="10">
    <source>
        <dbReference type="Proteomes" id="UP000024547"/>
    </source>
</evidence>
<reference evidence="9 10" key="1">
    <citation type="journal article" date="2014" name="Antonie Van Leeuwenhoek">
        <title>Hyphomonas beringensis sp. nov. and Hyphomonas chukchiensis sp. nov., isolated from surface seawater of the Bering Sea and Chukchi Sea.</title>
        <authorList>
            <person name="Li C."/>
            <person name="Lai Q."/>
            <person name="Li G."/>
            <person name="Dong C."/>
            <person name="Wang J."/>
            <person name="Liao Y."/>
            <person name="Shao Z."/>
        </authorList>
    </citation>
    <scope>NUCLEOTIDE SEQUENCE [LARGE SCALE GENOMIC DNA]</scope>
    <source>
        <strain evidence="9 10">22II1-22F38</strain>
    </source>
</reference>
<dbReference type="EMBL" id="AWFH01000062">
    <property type="protein sequence ID" value="KCZ58055.1"/>
    <property type="molecule type" value="Genomic_DNA"/>
</dbReference>
<dbReference type="NCBIfam" id="NF007031">
    <property type="entry name" value="PRK09496.1-2"/>
    <property type="match status" value="1"/>
</dbReference>
<dbReference type="STRING" id="1280948.HY36_11145"/>
<dbReference type="PRINTS" id="PR00335">
    <property type="entry name" value="KUPTAKETRKA"/>
</dbReference>
<evidence type="ECO:0000259" key="8">
    <source>
        <dbReference type="PROSITE" id="PS51202"/>
    </source>
</evidence>
<keyword evidence="2" id="KW-0813">Transport</keyword>
<dbReference type="InterPro" id="IPR036721">
    <property type="entry name" value="RCK_C_sf"/>
</dbReference>
<dbReference type="GO" id="GO:0005886">
    <property type="term" value="C:plasma membrane"/>
    <property type="evidence" value="ECO:0007669"/>
    <property type="project" value="InterPro"/>
</dbReference>
<dbReference type="NCBIfam" id="NF007032">
    <property type="entry name" value="PRK09496.1-4"/>
    <property type="match status" value="1"/>
</dbReference>
<evidence type="ECO:0000256" key="6">
    <source>
        <dbReference type="ARBA" id="ARBA00023065"/>
    </source>
</evidence>